<feature type="chain" id="PRO_5030513539" evidence="1">
    <location>
        <begin position="24"/>
        <end position="868"/>
    </location>
</feature>
<evidence type="ECO:0000313" key="3">
    <source>
        <dbReference type="Proteomes" id="UP000565521"/>
    </source>
</evidence>
<comment type="caution">
    <text evidence="2">The sequence shown here is derived from an EMBL/GenBank/DDBJ whole genome shotgun (WGS) entry which is preliminary data.</text>
</comment>
<dbReference type="Gene3D" id="2.60.40.1120">
    <property type="entry name" value="Carboxypeptidase-like, regulatory domain"/>
    <property type="match status" value="1"/>
</dbReference>
<dbReference type="Pfam" id="PF13715">
    <property type="entry name" value="CarbopepD_reg_2"/>
    <property type="match status" value="1"/>
</dbReference>
<feature type="signal peptide" evidence="1">
    <location>
        <begin position="1"/>
        <end position="23"/>
    </location>
</feature>
<dbReference type="RefSeq" id="WP_176906889.1">
    <property type="nucleotide sequence ID" value="NZ_JABKAU010000004.1"/>
</dbReference>
<dbReference type="AlphaFoldDB" id="A0A7Y7PLV8"/>
<dbReference type="PANTHER" id="PTHR31299:SF0">
    <property type="entry name" value="ESTERASE, PUTATIVE (AFU_ORTHOLOGUE AFUA_1G05850)-RELATED"/>
    <property type="match status" value="1"/>
</dbReference>
<dbReference type="EMBL" id="JABKAU010000004">
    <property type="protein sequence ID" value="NVO30182.1"/>
    <property type="molecule type" value="Genomic_DNA"/>
</dbReference>
<accession>A0A7Y7PLV8</accession>
<keyword evidence="1" id="KW-0732">Signal</keyword>
<dbReference type="Gene3D" id="3.40.1660.10">
    <property type="entry name" value="EreA-like (biosynthetic domain)"/>
    <property type="match status" value="2"/>
</dbReference>
<evidence type="ECO:0000256" key="1">
    <source>
        <dbReference type="SAM" id="SignalP"/>
    </source>
</evidence>
<dbReference type="Proteomes" id="UP000565521">
    <property type="component" value="Unassembled WGS sequence"/>
</dbReference>
<dbReference type="InterPro" id="IPR007815">
    <property type="entry name" value="Emycin_Estase"/>
</dbReference>
<sequence>MNHILSAAFGLVLVALSSPAASAQTASSAAATAPVPLPTHVIRSIDPADADFTDLEFLRQEIGGARVVMLGEPTHGEGNVFEAKIRLMRFLKERMGFTTVAFESGFYELDKAQREIEAGTAAREAIEGSVFPIWTTTREFQPIMSLLGKGGLRVAGFDYQLSGGYQDELVDELEAFLRPEKGADAIAYDYLDECVSAMGEQFRFPPSHQPLLFNMQVGKARKLLEKVAAGSDQKRRVRAAFWLQNLRSLQAMVHDYAINDPGAVDSADFKSIHSNPRDAQMAENLLWYLRQHSQERVICWGALPHLANKVDVLNDAEVQRYQPMGRAVKAALGEEAVYVLGTLAGSGTHGFLRSGGHKPVPVPAPGTLEAELLSQGQEYSFVSLKHDAPNRQLTTYAFQYDPLTGPWSQVVDGFLFLKIINPAHLADPATGAVAAESAATGAEARQPGALNPARQPALAGKASGAAFTLSGIVLDRKTGQPVPFATVAVPARSAGTVSDAQGKFLLETRRGELVQVSSIGYEPATLAATAAAATVRLVPAAFALNDVRVSAQSQNPKRIMQKVIQAAEKNYEQQEYMARVYTRRRLINFDTLRHELEYVSHIFEPAGFRKFVSGFLNLGPRPVHKVLEKRVVVQSARPLGPFDLLEGGQGFLTASADPVRISPLFKAKTLGKFALRLDSVEQRNGETCYVVRFAAKRATLRSTGTYQQAGYSGKVYVREKDYAVLRYEALWQADTVGHNATAHKYYGRNNQISRLYPQVYSDSRAVHVVTYQPAANGRYYVASSVAQGLSIGRVLGKAPFYEQKYCEEYFEPLPPATLADRPVNEDKPGIKSFEIWQADNTPYHPEFWQTYQRPVPAEPAPALEATRP</sequence>
<proteinExistence type="predicted"/>
<dbReference type="InterPro" id="IPR052036">
    <property type="entry name" value="Hydrolase/PRTase-associated"/>
</dbReference>
<dbReference type="PANTHER" id="PTHR31299">
    <property type="entry name" value="ESTERASE, PUTATIVE (AFU_ORTHOLOGUE AFUA_1G05850)-RELATED"/>
    <property type="match status" value="1"/>
</dbReference>
<name>A0A7Y7PLV8_9BACT</name>
<organism evidence="2 3">
    <name type="scientific">Hymenobacter lapidiphilus</name>
    <dbReference type="NCBI Taxonomy" id="2608003"/>
    <lineage>
        <taxon>Bacteria</taxon>
        <taxon>Pseudomonadati</taxon>
        <taxon>Bacteroidota</taxon>
        <taxon>Cytophagia</taxon>
        <taxon>Cytophagales</taxon>
        <taxon>Hymenobacteraceae</taxon>
        <taxon>Hymenobacter</taxon>
    </lineage>
</organism>
<dbReference type="CDD" id="cd14728">
    <property type="entry name" value="Ere-like"/>
    <property type="match status" value="1"/>
</dbReference>
<dbReference type="SUPFAM" id="SSF49464">
    <property type="entry name" value="Carboxypeptidase regulatory domain-like"/>
    <property type="match status" value="1"/>
</dbReference>
<dbReference type="GO" id="GO:0046677">
    <property type="term" value="P:response to antibiotic"/>
    <property type="evidence" value="ECO:0007669"/>
    <property type="project" value="InterPro"/>
</dbReference>
<dbReference type="SUPFAM" id="SSF159501">
    <property type="entry name" value="EreA/ChaN-like"/>
    <property type="match status" value="1"/>
</dbReference>
<reference evidence="2 3" key="1">
    <citation type="submission" date="2020-05" db="EMBL/GenBank/DDBJ databases">
        <title>Hymenobacter terrestris sp. nov. and Hymenobacter lapidiphilus sp. nov., isolated from regoliths in Antarctica.</title>
        <authorList>
            <person name="Sedlacek I."/>
            <person name="Pantucek R."/>
            <person name="Zeman M."/>
            <person name="Holochova P."/>
            <person name="Kralova S."/>
            <person name="Stankova E."/>
            <person name="Sedo O."/>
            <person name="Micenkova L."/>
            <person name="Svec P."/>
            <person name="Gupta V."/>
            <person name="Sood U."/>
            <person name="Korpole U.S."/>
            <person name="Lal R."/>
        </authorList>
    </citation>
    <scope>NUCLEOTIDE SEQUENCE [LARGE SCALE GENOMIC DNA]</scope>
    <source>
        <strain evidence="2 3">P5342</strain>
    </source>
</reference>
<protein>
    <submittedName>
        <fullName evidence="2">Erythromycin esterase family protein</fullName>
    </submittedName>
</protein>
<dbReference type="InterPro" id="IPR008969">
    <property type="entry name" value="CarboxyPept-like_regulatory"/>
</dbReference>
<gene>
    <name evidence="2" type="ORF">HW554_03095</name>
</gene>
<evidence type="ECO:0000313" key="2">
    <source>
        <dbReference type="EMBL" id="NVO30182.1"/>
    </source>
</evidence>
<dbReference type="Pfam" id="PF05139">
    <property type="entry name" value="Erythro_esteras"/>
    <property type="match status" value="1"/>
</dbReference>
<keyword evidence="3" id="KW-1185">Reference proteome</keyword>